<dbReference type="InterPro" id="IPR031165">
    <property type="entry name" value="GNAT_YJDJ"/>
</dbReference>
<gene>
    <name evidence="2" type="ORF">CRU78_01370</name>
</gene>
<dbReference type="Pfam" id="PF14542">
    <property type="entry name" value="Acetyltransf_CG"/>
    <property type="match status" value="1"/>
</dbReference>
<protein>
    <submittedName>
        <fullName evidence="2">GNAT family N-acetyltransferase</fullName>
    </submittedName>
</protein>
<organism evidence="2 3">
    <name type="scientific">Candidatus Accumulibacter phosphatis</name>
    <dbReference type="NCBI Taxonomy" id="327160"/>
    <lineage>
        <taxon>Bacteria</taxon>
        <taxon>Pseudomonadati</taxon>
        <taxon>Pseudomonadota</taxon>
        <taxon>Betaproteobacteria</taxon>
        <taxon>Candidatus Accumulibacter</taxon>
    </lineage>
</organism>
<dbReference type="PROSITE" id="PS51729">
    <property type="entry name" value="GNAT_YJDJ"/>
    <property type="match status" value="1"/>
</dbReference>
<dbReference type="EMBL" id="PDHS01000029">
    <property type="protein sequence ID" value="MQM29258.1"/>
    <property type="molecule type" value="Genomic_DNA"/>
</dbReference>
<keyword evidence="2" id="KW-0808">Transferase</keyword>
<evidence type="ECO:0000313" key="2">
    <source>
        <dbReference type="EMBL" id="MQM29258.1"/>
    </source>
</evidence>
<sequence>MWPGGFCNRVRRRTSGRWYWTIGIAAVRCLRPQSSRGHRLAILEHTFVLDEFRGRGIGAALAGIALDDARQQRLKLVPSCSYRVGFIERKREYADLVECQEEARD</sequence>
<feature type="domain" description="N-acetyltransferase" evidence="1">
    <location>
        <begin position="10"/>
        <end position="98"/>
    </location>
</feature>
<dbReference type="Gene3D" id="3.40.630.30">
    <property type="match status" value="1"/>
</dbReference>
<accession>A0A6A7RP39</accession>
<dbReference type="PANTHER" id="PTHR31435:SF9">
    <property type="entry name" value="PROTEIN NATD1"/>
    <property type="match status" value="1"/>
</dbReference>
<proteinExistence type="predicted"/>
<comment type="caution">
    <text evidence="2">The sequence shown here is derived from an EMBL/GenBank/DDBJ whole genome shotgun (WGS) entry which is preliminary data.</text>
</comment>
<name>A0A6A7RP39_9PROT</name>
<dbReference type="CDD" id="cd04301">
    <property type="entry name" value="NAT_SF"/>
    <property type="match status" value="1"/>
</dbReference>
<dbReference type="InterPro" id="IPR045057">
    <property type="entry name" value="Gcn5-rel_NAT"/>
</dbReference>
<dbReference type="Proteomes" id="UP000342300">
    <property type="component" value="Unassembled WGS sequence"/>
</dbReference>
<dbReference type="GO" id="GO:0016740">
    <property type="term" value="F:transferase activity"/>
    <property type="evidence" value="ECO:0007669"/>
    <property type="project" value="UniProtKB-KW"/>
</dbReference>
<dbReference type="SUPFAM" id="SSF55729">
    <property type="entry name" value="Acyl-CoA N-acyltransferases (Nat)"/>
    <property type="match status" value="1"/>
</dbReference>
<dbReference type="AlphaFoldDB" id="A0A6A7RP39"/>
<dbReference type="InterPro" id="IPR016181">
    <property type="entry name" value="Acyl_CoA_acyltransferase"/>
</dbReference>
<reference evidence="2 3" key="1">
    <citation type="submission" date="2017-09" db="EMBL/GenBank/DDBJ databases">
        <title>Metagenomic Analysis Reveals Denitrifying Candidatus Accumulibacter and Flanking Population as a Source of N2O.</title>
        <authorList>
            <person name="Gao H."/>
            <person name="Mao Y."/>
            <person name="Zhao X."/>
            <person name="Liu W.-T."/>
            <person name="Zhang T."/>
            <person name="Wells G."/>
        </authorList>
    </citation>
    <scope>NUCLEOTIDE SEQUENCE [LARGE SCALE GENOMIC DNA]</scope>
    <source>
        <strain evidence="2">CANDO_2_IC</strain>
    </source>
</reference>
<dbReference type="PANTHER" id="PTHR31435">
    <property type="entry name" value="PROTEIN NATD1"/>
    <property type="match status" value="1"/>
</dbReference>
<evidence type="ECO:0000313" key="3">
    <source>
        <dbReference type="Proteomes" id="UP000342300"/>
    </source>
</evidence>
<evidence type="ECO:0000259" key="1">
    <source>
        <dbReference type="PROSITE" id="PS51729"/>
    </source>
</evidence>